<dbReference type="Gene3D" id="3.10.105.10">
    <property type="entry name" value="Dipeptide-binding Protein, Domain 3"/>
    <property type="match status" value="1"/>
</dbReference>
<evidence type="ECO:0000256" key="4">
    <source>
        <dbReference type="SAM" id="SignalP"/>
    </source>
</evidence>
<protein>
    <submittedName>
        <fullName evidence="6">ABC transporter substrate-binding protein</fullName>
    </submittedName>
</protein>
<dbReference type="EMBL" id="CP078078">
    <property type="protein sequence ID" value="UPL16389.1"/>
    <property type="molecule type" value="Genomic_DNA"/>
</dbReference>
<dbReference type="Gene3D" id="3.90.76.10">
    <property type="entry name" value="Dipeptide-binding Protein, Domain 1"/>
    <property type="match status" value="1"/>
</dbReference>
<evidence type="ECO:0000259" key="5">
    <source>
        <dbReference type="Pfam" id="PF00496"/>
    </source>
</evidence>
<evidence type="ECO:0000313" key="7">
    <source>
        <dbReference type="Proteomes" id="UP000830631"/>
    </source>
</evidence>
<comment type="similarity">
    <text evidence="1">Belongs to the bacterial solute-binding protein 5 family.</text>
</comment>
<dbReference type="Pfam" id="PF00496">
    <property type="entry name" value="SBP_bac_5"/>
    <property type="match status" value="1"/>
</dbReference>
<feature type="signal peptide" evidence="4">
    <location>
        <begin position="1"/>
        <end position="27"/>
    </location>
</feature>
<dbReference type="RefSeq" id="WP_194239301.1">
    <property type="nucleotide sequence ID" value="NZ_CP078078.1"/>
</dbReference>
<dbReference type="InterPro" id="IPR000914">
    <property type="entry name" value="SBP_5_dom"/>
</dbReference>
<proteinExistence type="inferred from homology"/>
<dbReference type="PANTHER" id="PTHR30290">
    <property type="entry name" value="PERIPLASMIC BINDING COMPONENT OF ABC TRANSPORTER"/>
    <property type="match status" value="1"/>
</dbReference>
<keyword evidence="7" id="KW-1185">Reference proteome</keyword>
<dbReference type="PIRSF" id="PIRSF002741">
    <property type="entry name" value="MppA"/>
    <property type="match status" value="1"/>
</dbReference>
<dbReference type="Proteomes" id="UP000830631">
    <property type="component" value="Chromosome"/>
</dbReference>
<dbReference type="CDD" id="cd08509">
    <property type="entry name" value="PBP2_TmCBP_oligosaccharides_like"/>
    <property type="match status" value="1"/>
</dbReference>
<feature type="chain" id="PRO_5045306641" evidence="4">
    <location>
        <begin position="28"/>
        <end position="547"/>
    </location>
</feature>
<dbReference type="Gene3D" id="3.40.190.10">
    <property type="entry name" value="Periplasmic binding protein-like II"/>
    <property type="match status" value="1"/>
</dbReference>
<sequence>MPTRTSKRAAIATLAVAALITGLAACAPSGGGGEGGETILTVGRSSAAVQQVFNPYLPTTAYQLGSEGMIYEPLVQVNTTKAGDFKPWLATEWEWNDQGTELSLQLRDGVTWTDGEDFTSEDVVYSYELIKEHPELNLTGIQFDTITAPDEHSVVLTFEKSSANFFDKIIYLSIVPEHVYGEIDDVAGYADEKPVGTGAFMLGTFTPESYTLVKNPDYWQKGKPAIDGLRFVPYKDNTAVSQAMVQGDVDWCSCYMANVEETFLSKSDDFHILWSVVGADGLITNNQNFPFNEKEIREAASLAIDRQQVADVANRPAATWKGGLPLPVFEDSIAPGLEDEVYEYDVDGAKKILEGLGFTMGSDGYYERGGEQLAFEITIPQAFTEQVAAAQIIQSNLKEAGFKVDVNGVAVEAINGITSKGEFQATIGYPIATQLLAVNLYDSWMNPAYSLPIGEAIPTYQNIQRTEDPEIAQYFTDYFAATDDEQRTAAVTGLQEQFIEETPWVVLSYYQAYAGWSEKKATGWPQEADPYWGAFVNPVVALELQPK</sequence>
<dbReference type="SUPFAM" id="SSF53850">
    <property type="entry name" value="Periplasmic binding protein-like II"/>
    <property type="match status" value="1"/>
</dbReference>
<evidence type="ECO:0000256" key="3">
    <source>
        <dbReference type="ARBA" id="ARBA00022729"/>
    </source>
</evidence>
<evidence type="ECO:0000256" key="2">
    <source>
        <dbReference type="ARBA" id="ARBA00022448"/>
    </source>
</evidence>
<dbReference type="PROSITE" id="PS51257">
    <property type="entry name" value="PROKAR_LIPOPROTEIN"/>
    <property type="match status" value="1"/>
</dbReference>
<evidence type="ECO:0000313" key="6">
    <source>
        <dbReference type="EMBL" id="UPL16389.1"/>
    </source>
</evidence>
<keyword evidence="3 4" id="KW-0732">Signal</keyword>
<gene>
    <name evidence="6" type="ORF">KV397_00770</name>
</gene>
<dbReference type="PANTHER" id="PTHR30290:SF9">
    <property type="entry name" value="OLIGOPEPTIDE-BINDING PROTEIN APPA"/>
    <property type="match status" value="1"/>
</dbReference>
<name>A0ABY4IUX4_9MICO</name>
<evidence type="ECO:0000256" key="1">
    <source>
        <dbReference type="ARBA" id="ARBA00005695"/>
    </source>
</evidence>
<dbReference type="InterPro" id="IPR039424">
    <property type="entry name" value="SBP_5"/>
</dbReference>
<accession>A0ABY4IUX4</accession>
<reference evidence="6 7" key="1">
    <citation type="submission" date="2021-06" db="EMBL/GenBank/DDBJ databases">
        <title>Genome-based taxonomic framework of Microbacterium strains isolated from marine environment, the description of four new species and reclassification of four preexisting species.</title>
        <authorList>
            <person name="Lee S.D."/>
            <person name="Kim S.-M."/>
            <person name="Byeon Y.-S."/>
            <person name="Yang H.L."/>
            <person name="Kim I.S."/>
        </authorList>
    </citation>
    <scope>NUCLEOTIDE SEQUENCE [LARGE SCALE GENOMIC DNA]</scope>
    <source>
        <strain evidence="6 7">KSW4-10</strain>
    </source>
</reference>
<feature type="domain" description="Solute-binding protein family 5" evidence="5">
    <location>
        <begin position="85"/>
        <end position="444"/>
    </location>
</feature>
<dbReference type="InterPro" id="IPR030678">
    <property type="entry name" value="Peptide/Ni-bd"/>
</dbReference>
<organism evidence="6 7">
    <name type="scientific">Microbacterium aurugineum</name>
    <dbReference type="NCBI Taxonomy" id="2851642"/>
    <lineage>
        <taxon>Bacteria</taxon>
        <taxon>Bacillati</taxon>
        <taxon>Actinomycetota</taxon>
        <taxon>Actinomycetes</taxon>
        <taxon>Micrococcales</taxon>
        <taxon>Microbacteriaceae</taxon>
        <taxon>Microbacterium</taxon>
    </lineage>
</organism>
<keyword evidence="2" id="KW-0813">Transport</keyword>